<evidence type="ECO:0000256" key="1">
    <source>
        <dbReference type="SAM" id="MobiDB-lite"/>
    </source>
</evidence>
<proteinExistence type="predicted"/>
<gene>
    <name evidence="2" type="ORF">N7452_002479</name>
</gene>
<name>A0A9W9QRT5_PENBR</name>
<evidence type="ECO:0000313" key="2">
    <source>
        <dbReference type="EMBL" id="KAJ5344475.1"/>
    </source>
</evidence>
<reference evidence="2" key="2">
    <citation type="journal article" date="2023" name="IMA Fungus">
        <title>Comparative genomic study of the Penicillium genus elucidates a diverse pangenome and 15 lateral gene transfer events.</title>
        <authorList>
            <person name="Petersen C."/>
            <person name="Sorensen T."/>
            <person name="Nielsen M.R."/>
            <person name="Sondergaard T.E."/>
            <person name="Sorensen J.L."/>
            <person name="Fitzpatrick D.A."/>
            <person name="Frisvad J.C."/>
            <person name="Nielsen K.L."/>
        </authorList>
    </citation>
    <scope>NUCLEOTIDE SEQUENCE</scope>
    <source>
        <strain evidence="2">IBT 35673</strain>
    </source>
</reference>
<accession>A0A9W9QRT5</accession>
<organism evidence="2 3">
    <name type="scientific">Penicillium brevicompactum</name>
    <dbReference type="NCBI Taxonomy" id="5074"/>
    <lineage>
        <taxon>Eukaryota</taxon>
        <taxon>Fungi</taxon>
        <taxon>Dikarya</taxon>
        <taxon>Ascomycota</taxon>
        <taxon>Pezizomycotina</taxon>
        <taxon>Eurotiomycetes</taxon>
        <taxon>Eurotiomycetidae</taxon>
        <taxon>Eurotiales</taxon>
        <taxon>Aspergillaceae</taxon>
        <taxon>Penicillium</taxon>
    </lineage>
</organism>
<feature type="region of interest" description="Disordered" evidence="1">
    <location>
        <begin position="1"/>
        <end position="20"/>
    </location>
</feature>
<dbReference type="EMBL" id="JAPZBQ010000002">
    <property type="protein sequence ID" value="KAJ5344475.1"/>
    <property type="molecule type" value="Genomic_DNA"/>
</dbReference>
<evidence type="ECO:0000313" key="3">
    <source>
        <dbReference type="Proteomes" id="UP001147695"/>
    </source>
</evidence>
<comment type="caution">
    <text evidence="2">The sequence shown here is derived from an EMBL/GenBank/DDBJ whole genome shotgun (WGS) entry which is preliminary data.</text>
</comment>
<dbReference type="AlphaFoldDB" id="A0A9W9QRT5"/>
<protein>
    <submittedName>
        <fullName evidence="2">Uncharacterized protein</fullName>
    </submittedName>
</protein>
<reference evidence="2" key="1">
    <citation type="submission" date="2022-12" db="EMBL/GenBank/DDBJ databases">
        <authorList>
            <person name="Petersen C."/>
        </authorList>
    </citation>
    <scope>NUCLEOTIDE SEQUENCE</scope>
    <source>
        <strain evidence="2">IBT 35673</strain>
    </source>
</reference>
<dbReference type="Proteomes" id="UP001147695">
    <property type="component" value="Unassembled WGS sequence"/>
</dbReference>
<sequence length="199" mass="23243">MTGEGGPTPFPRKPEQLVQPPQPLPLYDFKALADPPDTWAFLDVLYGRVEDCRVVKVSQLRVLVKHYFWGIDWAQNQKTARTTRKAHNQTTLTKALWKLFWYMQDEHRPKSYADLLNLDRDTGPRLLRYDITPRPPPLSRWFPNQPDDRAFILPAYFRPLDAPLDLPDVVIQQYMYSADSFNEPAVTQQMVDQPFANEQ</sequence>